<dbReference type="VEuPathDB" id="FungiDB:LCOR_11805.1"/>
<sequence>MSISFIYYTITMPPLNWPSPFQHASLTYGTLVQDVSSYDAPISQSSFSWWTHGIDTYSFDDTTLSAQCGRHSTFEEQRIWCIEKARRHGIESAFVSSYSMR</sequence>
<accession>A0A068SGE9</accession>
<proteinExistence type="predicted"/>
<organism evidence="1 2">
    <name type="scientific">Lichtheimia corymbifera JMRC:FSU:9682</name>
    <dbReference type="NCBI Taxonomy" id="1263082"/>
    <lineage>
        <taxon>Eukaryota</taxon>
        <taxon>Fungi</taxon>
        <taxon>Fungi incertae sedis</taxon>
        <taxon>Mucoromycota</taxon>
        <taxon>Mucoromycotina</taxon>
        <taxon>Mucoromycetes</taxon>
        <taxon>Mucorales</taxon>
        <taxon>Lichtheimiaceae</taxon>
        <taxon>Lichtheimia</taxon>
    </lineage>
</organism>
<name>A0A068SGE9_9FUNG</name>
<evidence type="ECO:0000313" key="1">
    <source>
        <dbReference type="EMBL" id="CDH61030.1"/>
    </source>
</evidence>
<reference evidence="1" key="1">
    <citation type="submission" date="2013-08" db="EMBL/GenBank/DDBJ databases">
        <title>Gene expansion shapes genome architecture in the human pathogen Lichtheimia corymbifera: an evolutionary genomics analysis in the ancient terrestrial Mucorales (Mucoromycotina).</title>
        <authorList>
            <person name="Schwartze V.U."/>
            <person name="Winter S."/>
            <person name="Shelest E."/>
            <person name="Marcet-Houben M."/>
            <person name="Horn F."/>
            <person name="Wehner S."/>
            <person name="Hoffmann K."/>
            <person name="Riege K."/>
            <person name="Sammeth M."/>
            <person name="Nowrousian M."/>
            <person name="Valiante V."/>
            <person name="Linde J."/>
            <person name="Jacobsen I.D."/>
            <person name="Marz M."/>
            <person name="Brakhage A.A."/>
            <person name="Gabaldon T."/>
            <person name="Bocker S."/>
            <person name="Voigt K."/>
        </authorList>
    </citation>
    <scope>NUCLEOTIDE SEQUENCE [LARGE SCALE GENOMIC DNA]</scope>
    <source>
        <strain evidence="1">FSU 9682</strain>
    </source>
</reference>
<gene>
    <name evidence="1" type="ORF">LCOR_11805.1</name>
</gene>
<dbReference type="AlphaFoldDB" id="A0A068SGE9"/>
<protein>
    <submittedName>
        <fullName evidence="1">Uncharacterized protein</fullName>
    </submittedName>
</protein>
<comment type="caution">
    <text evidence="1">The sequence shown here is derived from an EMBL/GenBank/DDBJ whole genome shotgun (WGS) entry which is preliminary data.</text>
</comment>
<dbReference type="EMBL" id="CBTN010000123">
    <property type="protein sequence ID" value="CDH61030.1"/>
    <property type="molecule type" value="Genomic_DNA"/>
</dbReference>
<evidence type="ECO:0000313" key="2">
    <source>
        <dbReference type="Proteomes" id="UP000027586"/>
    </source>
</evidence>
<dbReference type="Proteomes" id="UP000027586">
    <property type="component" value="Unassembled WGS sequence"/>
</dbReference>
<keyword evidence="2" id="KW-1185">Reference proteome</keyword>